<evidence type="ECO:0000313" key="2">
    <source>
        <dbReference type="Proteomes" id="UP001556367"/>
    </source>
</evidence>
<dbReference type="Proteomes" id="UP001556367">
    <property type="component" value="Unassembled WGS sequence"/>
</dbReference>
<reference evidence="2" key="1">
    <citation type="submission" date="2024-06" db="EMBL/GenBank/DDBJ databases">
        <title>Multi-omics analyses provide insights into the biosynthesis of the anticancer antibiotic pleurotin in Hohenbuehelia grisea.</title>
        <authorList>
            <person name="Weaver J.A."/>
            <person name="Alberti F."/>
        </authorList>
    </citation>
    <scope>NUCLEOTIDE SEQUENCE [LARGE SCALE GENOMIC DNA]</scope>
    <source>
        <strain evidence="2">T-177</strain>
    </source>
</reference>
<dbReference type="EMBL" id="JASNQZ010000017">
    <property type="protein sequence ID" value="KAL0945677.1"/>
    <property type="molecule type" value="Genomic_DNA"/>
</dbReference>
<accession>A0ABR3IQV0</accession>
<proteinExistence type="predicted"/>
<keyword evidence="2" id="KW-1185">Reference proteome</keyword>
<gene>
    <name evidence="1" type="ORF">HGRIS_014828</name>
</gene>
<comment type="caution">
    <text evidence="1">The sequence shown here is derived from an EMBL/GenBank/DDBJ whole genome shotgun (WGS) entry which is preliminary data.</text>
</comment>
<organism evidence="1 2">
    <name type="scientific">Hohenbuehelia grisea</name>
    <dbReference type="NCBI Taxonomy" id="104357"/>
    <lineage>
        <taxon>Eukaryota</taxon>
        <taxon>Fungi</taxon>
        <taxon>Dikarya</taxon>
        <taxon>Basidiomycota</taxon>
        <taxon>Agaricomycotina</taxon>
        <taxon>Agaricomycetes</taxon>
        <taxon>Agaricomycetidae</taxon>
        <taxon>Agaricales</taxon>
        <taxon>Pleurotineae</taxon>
        <taxon>Pleurotaceae</taxon>
        <taxon>Hohenbuehelia</taxon>
    </lineage>
</organism>
<evidence type="ECO:0000313" key="1">
    <source>
        <dbReference type="EMBL" id="KAL0945677.1"/>
    </source>
</evidence>
<sequence>MTSPEQPPKKPLRSAKTDLARACALTTYYDNNRVKLRAKARERAASRDLKRNVVWRQPGTAKSIESFSPRNRKCVVTGPKWGYSSPQQGLFAQIPRNTEVTPLHTSSAMPKHAICDMVAYSPEKTKRFRELEPPFYLLEHELYLQLYAEEHFFIVRALAQLGVTCYGYNSFDAAHKAYRRRCKAIHSDANHGPIAAVSCHESAISDLLSECLMVALSLRNIESGTGVAEFTSTPTLSAMISSHADAMEELSHGVQQLQPLTLVALEPVSFLLSMDLPELVQALPKVQSGGTLCALLPLWVHRVGICKSQVSRVNGGNSTERFNVYKDTISMALGSTERVLHLTSSLLLQVTRLQVNAVAIRRIVRLESRRLESQVAARKTWYHFLPVAELRSEVNTPGSLHSLHDTLDRADFAALKLTQLLWKVDSEASEARSFTSEALLGQFTSFQSVYIRTKVIFGSMTRILDILKGH</sequence>
<protein>
    <submittedName>
        <fullName evidence="1">Uncharacterized protein</fullName>
    </submittedName>
</protein>
<name>A0ABR3IQV0_9AGAR</name>